<comment type="similarity">
    <text evidence="2">Belongs to the ATPase A chain family.</text>
</comment>
<reference evidence="13" key="1">
    <citation type="journal article" date="2001" name="Mol. Phylogenet. Evol.">
        <title>Molecular systematics of aphids and their primary endosymbionts.</title>
        <authorList>
            <person name="Martinez-Torres D."/>
            <person name="Buades C."/>
            <person name="Latorre A."/>
            <person name="Moya A."/>
        </authorList>
    </citation>
    <scope>NUCLEOTIDE SEQUENCE</scope>
</reference>
<keyword evidence="10" id="KW-0066">ATP synthesis</keyword>
<dbReference type="InterPro" id="IPR035908">
    <property type="entry name" value="F0_ATP_A_sf"/>
</dbReference>
<evidence type="ECO:0000256" key="4">
    <source>
        <dbReference type="ARBA" id="ARBA00022547"/>
    </source>
</evidence>
<keyword evidence="7 12" id="KW-1133">Transmembrane helix</keyword>
<dbReference type="CDD" id="cd00310">
    <property type="entry name" value="ATP-synt_Fo_a_6"/>
    <property type="match status" value="1"/>
</dbReference>
<comment type="subcellular location">
    <subcellularLocation>
        <location evidence="1">Membrane</location>
        <topology evidence="1">Multi-pass membrane protein</topology>
    </subcellularLocation>
    <subcellularLocation>
        <location evidence="11">Mitochondrion inner membrane</location>
        <topology evidence="11">Multi-pass membrane protein</topology>
    </subcellularLocation>
</comment>
<name>Q9B6H4_9HEMI</name>
<feature type="transmembrane region" description="Helical" evidence="12">
    <location>
        <begin position="20"/>
        <end position="39"/>
    </location>
</feature>
<dbReference type="NCBIfam" id="TIGR01131">
    <property type="entry name" value="ATP_synt_6_or_A"/>
    <property type="match status" value="1"/>
</dbReference>
<keyword evidence="13" id="KW-0496">Mitochondrion</keyword>
<keyword evidence="9 12" id="KW-0472">Membrane</keyword>
<proteinExistence type="inferred from homology"/>
<keyword evidence="6" id="KW-0375">Hydrogen ion transport</keyword>
<evidence type="ECO:0000256" key="9">
    <source>
        <dbReference type="ARBA" id="ARBA00023136"/>
    </source>
</evidence>
<dbReference type="GO" id="GO:0046933">
    <property type="term" value="F:proton-transporting ATP synthase activity, rotational mechanism"/>
    <property type="evidence" value="ECO:0007669"/>
    <property type="project" value="TreeGrafter"/>
</dbReference>
<dbReference type="Gene3D" id="1.20.120.220">
    <property type="entry name" value="ATP synthase, F0 complex, subunit A"/>
    <property type="match status" value="1"/>
</dbReference>
<dbReference type="PANTHER" id="PTHR11410:SF0">
    <property type="entry name" value="ATP SYNTHASE SUBUNIT A"/>
    <property type="match status" value="1"/>
</dbReference>
<dbReference type="PROSITE" id="PS00449">
    <property type="entry name" value="ATPASE_A"/>
    <property type="match status" value="1"/>
</dbReference>
<evidence type="ECO:0000313" key="13">
    <source>
        <dbReference type="EMBL" id="CAC28073.1"/>
    </source>
</evidence>
<feature type="transmembrane region" description="Helical" evidence="12">
    <location>
        <begin position="72"/>
        <end position="94"/>
    </location>
</feature>
<dbReference type="Pfam" id="PF00119">
    <property type="entry name" value="ATP-synt_A"/>
    <property type="match status" value="1"/>
</dbReference>
<dbReference type="EMBL" id="AJ298678">
    <property type="protein sequence ID" value="CAC28073.1"/>
    <property type="molecule type" value="Genomic_DNA"/>
</dbReference>
<dbReference type="PRINTS" id="PR00123">
    <property type="entry name" value="ATPASEA"/>
</dbReference>
<geneLocation type="mitochondrion" evidence="13"/>
<evidence type="ECO:0000256" key="6">
    <source>
        <dbReference type="ARBA" id="ARBA00022781"/>
    </source>
</evidence>
<evidence type="ECO:0000256" key="8">
    <source>
        <dbReference type="ARBA" id="ARBA00023065"/>
    </source>
</evidence>
<evidence type="ECO:0000256" key="2">
    <source>
        <dbReference type="ARBA" id="ARBA00006810"/>
    </source>
</evidence>
<protein>
    <recommendedName>
        <fullName evidence="11">ATP synthase subunit a</fullName>
    </recommendedName>
</protein>
<dbReference type="InterPro" id="IPR045083">
    <property type="entry name" value="ATP_synth_F0_asu_bact/mt"/>
</dbReference>
<keyword evidence="4" id="KW-0138">CF(0)</keyword>
<sequence>MMMNMFNIFDPSTMIMNLELNWLSTLMILMLMPNFMWIMPNRNKIIFNKMFNMLNNEMLMLYKKNNFKSPSFMFISLFMFIFLNNFMSLFPYIFSSSSHMIFSMTLALPFWMFFILMSSFKNTKNMIAHLIPINTPLLLTPLMTIIETMSMFIRPISLSIRLTANMIAGHLLMTLLNYNSIMIIILMMQMFMMMFEMCVALIQSYVFSILSSLYSSE</sequence>
<evidence type="ECO:0000256" key="10">
    <source>
        <dbReference type="ARBA" id="ARBA00023310"/>
    </source>
</evidence>
<feature type="transmembrane region" description="Helical" evidence="12">
    <location>
        <begin position="127"/>
        <end position="146"/>
    </location>
</feature>
<accession>Q9B6H4</accession>
<keyword evidence="8" id="KW-0406">Ion transport</keyword>
<evidence type="ECO:0000256" key="5">
    <source>
        <dbReference type="ARBA" id="ARBA00022692"/>
    </source>
</evidence>
<dbReference type="PANTHER" id="PTHR11410">
    <property type="entry name" value="ATP SYNTHASE SUBUNIT A"/>
    <property type="match status" value="1"/>
</dbReference>
<dbReference type="GO" id="GO:0005743">
    <property type="term" value="C:mitochondrial inner membrane"/>
    <property type="evidence" value="ECO:0007669"/>
    <property type="project" value="UniProtKB-SubCell"/>
</dbReference>
<dbReference type="InterPro" id="IPR000568">
    <property type="entry name" value="ATP_synth_F0_asu"/>
</dbReference>
<dbReference type="InterPro" id="IPR023011">
    <property type="entry name" value="ATP_synth_F0_asu_AS"/>
</dbReference>
<feature type="transmembrane region" description="Helical" evidence="12">
    <location>
        <begin position="100"/>
        <end position="120"/>
    </location>
</feature>
<dbReference type="AlphaFoldDB" id="Q9B6H4"/>
<gene>
    <name evidence="13" type="primary">ATP6</name>
</gene>
<feature type="transmembrane region" description="Helical" evidence="12">
    <location>
        <begin position="166"/>
        <end position="187"/>
    </location>
</feature>
<keyword evidence="5 12" id="KW-0812">Transmembrane</keyword>
<dbReference type="SUPFAM" id="SSF81336">
    <property type="entry name" value="F1F0 ATP synthase subunit A"/>
    <property type="match status" value="1"/>
</dbReference>
<evidence type="ECO:0000256" key="3">
    <source>
        <dbReference type="ARBA" id="ARBA00022448"/>
    </source>
</evidence>
<evidence type="ECO:0000256" key="11">
    <source>
        <dbReference type="RuleBase" id="RU004450"/>
    </source>
</evidence>
<evidence type="ECO:0000256" key="1">
    <source>
        <dbReference type="ARBA" id="ARBA00004141"/>
    </source>
</evidence>
<keyword evidence="3" id="KW-0813">Transport</keyword>
<dbReference type="GO" id="GO:0045259">
    <property type="term" value="C:proton-transporting ATP synthase complex"/>
    <property type="evidence" value="ECO:0007669"/>
    <property type="project" value="UniProtKB-KW"/>
</dbReference>
<organism evidence="13">
    <name type="scientific">Schizolachnus pineti</name>
    <dbReference type="NCBI Taxonomy" id="136356"/>
    <lineage>
        <taxon>Eukaryota</taxon>
        <taxon>Metazoa</taxon>
        <taxon>Ecdysozoa</taxon>
        <taxon>Arthropoda</taxon>
        <taxon>Hexapoda</taxon>
        <taxon>Insecta</taxon>
        <taxon>Pterygota</taxon>
        <taxon>Neoptera</taxon>
        <taxon>Paraneoptera</taxon>
        <taxon>Hemiptera</taxon>
        <taxon>Sternorrhyncha</taxon>
        <taxon>Aphidomorpha</taxon>
        <taxon>Aphidoidea</taxon>
        <taxon>Aphididae</taxon>
        <taxon>Lachninae</taxon>
        <taxon>Schizolachnus</taxon>
    </lineage>
</organism>
<evidence type="ECO:0000256" key="7">
    <source>
        <dbReference type="ARBA" id="ARBA00022989"/>
    </source>
</evidence>
<evidence type="ECO:0000256" key="12">
    <source>
        <dbReference type="SAM" id="Phobius"/>
    </source>
</evidence>